<evidence type="ECO:0008006" key="3">
    <source>
        <dbReference type="Google" id="ProtNLM"/>
    </source>
</evidence>
<dbReference type="InterPro" id="IPR009069">
    <property type="entry name" value="Cys_alpha_HP_mot_SF"/>
</dbReference>
<dbReference type="Proteomes" id="UP000664859">
    <property type="component" value="Unassembled WGS sequence"/>
</dbReference>
<dbReference type="SUPFAM" id="SSF47072">
    <property type="entry name" value="Cysteine alpha-hairpin motif"/>
    <property type="match status" value="1"/>
</dbReference>
<comment type="caution">
    <text evidence="1">The sequence shown here is derived from an EMBL/GenBank/DDBJ whole genome shotgun (WGS) entry which is preliminary data.</text>
</comment>
<protein>
    <recommendedName>
        <fullName evidence="3">CHCH domain-containing protein</fullName>
    </recommendedName>
</protein>
<name>A0A836C848_9STRA</name>
<dbReference type="AlphaFoldDB" id="A0A836C848"/>
<dbReference type="PROSITE" id="PS51808">
    <property type="entry name" value="CHCH"/>
    <property type="match status" value="1"/>
</dbReference>
<dbReference type="EMBL" id="JAFCMP010000551">
    <property type="protein sequence ID" value="KAG5175328.1"/>
    <property type="molecule type" value="Genomic_DNA"/>
</dbReference>
<evidence type="ECO:0000313" key="2">
    <source>
        <dbReference type="Proteomes" id="UP000664859"/>
    </source>
</evidence>
<gene>
    <name evidence="1" type="ORF">JKP88DRAFT_283644</name>
</gene>
<sequence>MVYIVWRSGDEKGDVAVAKARTPACMDLGKRSYKCMEDSKSQGDKNACTTFLKQYQQCRQAHRSPARLPSLQPLS</sequence>
<evidence type="ECO:0000313" key="1">
    <source>
        <dbReference type="EMBL" id="KAG5175328.1"/>
    </source>
</evidence>
<organism evidence="1 2">
    <name type="scientific">Tribonema minus</name>
    <dbReference type="NCBI Taxonomy" id="303371"/>
    <lineage>
        <taxon>Eukaryota</taxon>
        <taxon>Sar</taxon>
        <taxon>Stramenopiles</taxon>
        <taxon>Ochrophyta</taxon>
        <taxon>PX clade</taxon>
        <taxon>Xanthophyceae</taxon>
        <taxon>Tribonematales</taxon>
        <taxon>Tribonemataceae</taxon>
        <taxon>Tribonema</taxon>
    </lineage>
</organism>
<proteinExistence type="predicted"/>
<reference evidence="1" key="1">
    <citation type="submission" date="2021-02" db="EMBL/GenBank/DDBJ databases">
        <title>First Annotated Genome of the Yellow-green Alga Tribonema minus.</title>
        <authorList>
            <person name="Mahan K.M."/>
        </authorList>
    </citation>
    <scope>NUCLEOTIDE SEQUENCE</scope>
    <source>
        <strain evidence="1">UTEX B ZZ1240</strain>
    </source>
</reference>
<accession>A0A836C848</accession>
<keyword evidence="2" id="KW-1185">Reference proteome</keyword>